<sequence length="277" mass="31194">MALKKLVKERLDILLVEKEFFASREKAKRAIMAGEVLVEGKKSTKVGLKIKVDSNISVLKKETVYVSRGGEKLEKALKFFNIWVKGKKAIDIGASTGGFTDCLLKFGAEKVYCIDVGYGQLAWKLQQDQRVVIMDRTNIRYLTADKFDSLFKLATIDVSFISLDKVLPAVYNLLEEKGEVVALIKPQFEAGREFVQKGGLVKKVEVHQIVIKKVVEASLRLGFSIQGLTFSPLKGASGNIEYLIYLTKNFEEEKISYFPHLIEEVVDQAHQELSLKK</sequence>
<reference evidence="5 8" key="1">
    <citation type="journal article" date="2016" name="Environ. Microbiol.">
        <title>Genomic resolution of a cold subsurface aquifer community provides metabolic insights for novel microbes adapted to high CO concentrations.</title>
        <authorList>
            <person name="Probst A.J."/>
            <person name="Castelle C.J."/>
            <person name="Singh A."/>
            <person name="Brown C.T."/>
            <person name="Anantharaman K."/>
            <person name="Sharon I."/>
            <person name="Hug L.A."/>
            <person name="Burstein D."/>
            <person name="Emerson J.B."/>
            <person name="Thomas B.C."/>
            <person name="Banfield J.F."/>
        </authorList>
    </citation>
    <scope>NUCLEOTIDE SEQUENCE [LARGE SCALE GENOMIC DNA]</scope>
    <source>
        <strain evidence="5">CG2_30_33_13</strain>
    </source>
</reference>
<dbReference type="SUPFAM" id="SSF53335">
    <property type="entry name" value="S-adenosyl-L-methionine-dependent methyltransferases"/>
    <property type="match status" value="1"/>
</dbReference>
<dbReference type="InterPro" id="IPR002877">
    <property type="entry name" value="RNA_MeTrfase_FtsJ_dom"/>
</dbReference>
<name>A0A1J5G2X9_9BACT</name>
<evidence type="ECO:0000313" key="5">
    <source>
        <dbReference type="EMBL" id="OIP66949.1"/>
    </source>
</evidence>
<evidence type="ECO:0000313" key="9">
    <source>
        <dbReference type="Proteomes" id="UP000228560"/>
    </source>
</evidence>
<dbReference type="InterPro" id="IPR036986">
    <property type="entry name" value="S4_RNA-bd_sf"/>
</dbReference>
<keyword evidence="5" id="KW-0489">Methyltransferase</keyword>
<dbReference type="GO" id="GO:0003723">
    <property type="term" value="F:RNA binding"/>
    <property type="evidence" value="ECO:0007669"/>
    <property type="project" value="UniProtKB-KW"/>
</dbReference>
<dbReference type="PIRSF" id="PIRSF005578">
    <property type="entry name" value="TlyA"/>
    <property type="match status" value="1"/>
</dbReference>
<dbReference type="NCBIfam" id="TIGR00478">
    <property type="entry name" value="tly"/>
    <property type="match status" value="1"/>
</dbReference>
<dbReference type="Pfam" id="PF01479">
    <property type="entry name" value="S4"/>
    <property type="match status" value="1"/>
</dbReference>
<dbReference type="Gene3D" id="3.40.50.150">
    <property type="entry name" value="Vaccinia Virus protein VP39"/>
    <property type="match status" value="1"/>
</dbReference>
<dbReference type="Proteomes" id="UP000231493">
    <property type="component" value="Unassembled WGS sequence"/>
</dbReference>
<comment type="caution">
    <text evidence="5">The sequence shown here is derived from an EMBL/GenBank/DDBJ whole genome shotgun (WGS) entry which is preliminary data.</text>
</comment>
<dbReference type="PANTHER" id="PTHR32319:SF0">
    <property type="entry name" value="BACTERIAL HEMOLYSIN-LIKE PROTEIN"/>
    <property type="match status" value="1"/>
</dbReference>
<dbReference type="InterPro" id="IPR004538">
    <property type="entry name" value="Hemolysin_A/TlyA"/>
</dbReference>
<dbReference type="Proteomes" id="UP000182763">
    <property type="component" value="Unassembled WGS sequence"/>
</dbReference>
<evidence type="ECO:0000256" key="1">
    <source>
        <dbReference type="ARBA" id="ARBA00022884"/>
    </source>
</evidence>
<evidence type="ECO:0000259" key="4">
    <source>
        <dbReference type="SMART" id="SM00363"/>
    </source>
</evidence>
<dbReference type="PANTHER" id="PTHR32319">
    <property type="entry name" value="BACTERIAL HEMOLYSIN-LIKE PROTEIN"/>
    <property type="match status" value="1"/>
</dbReference>
<dbReference type="InterPro" id="IPR029063">
    <property type="entry name" value="SAM-dependent_MTases_sf"/>
</dbReference>
<reference evidence="9 10" key="3">
    <citation type="submission" date="2017-09" db="EMBL/GenBank/DDBJ databases">
        <title>Depth-based differentiation of microbial function through sediment-hosted aquifers and enrichment of novel symbionts in the deep terrestrial subsurface.</title>
        <authorList>
            <person name="Probst A.J."/>
            <person name="Ladd B."/>
            <person name="Jarett J.K."/>
            <person name="Geller-Mcgrath D.E."/>
            <person name="Sieber C.M."/>
            <person name="Emerson J.B."/>
            <person name="Anantharaman K."/>
            <person name="Thomas B.C."/>
            <person name="Malmstrom R."/>
            <person name="Stieglmeier M."/>
            <person name="Klingl A."/>
            <person name="Woyke T."/>
            <person name="Ryan C.M."/>
            <person name="Banfield J.F."/>
        </authorList>
    </citation>
    <scope>NUCLEOTIDE SEQUENCE [LARGE SCALE GENOMIC DNA]</scope>
    <source>
        <strain evidence="7">CG_4_9_14_3_um_filter_33_16</strain>
    </source>
</reference>
<keyword evidence="1 3" id="KW-0694">RNA-binding</keyword>
<dbReference type="InterPro" id="IPR002942">
    <property type="entry name" value="S4_RNA-bd"/>
</dbReference>
<accession>A0A2M7KAU9</accession>
<evidence type="ECO:0000313" key="7">
    <source>
        <dbReference type="EMBL" id="PJB57045.1"/>
    </source>
</evidence>
<accession>A0A1J5G2X9</accession>
<dbReference type="GO" id="GO:0032259">
    <property type="term" value="P:methylation"/>
    <property type="evidence" value="ECO:0007669"/>
    <property type="project" value="UniProtKB-KW"/>
</dbReference>
<dbReference type="SUPFAM" id="SSF55174">
    <property type="entry name" value="Alpha-L RNA-binding motif"/>
    <property type="match status" value="1"/>
</dbReference>
<evidence type="ECO:0000313" key="10">
    <source>
        <dbReference type="Proteomes" id="UP000231493"/>
    </source>
</evidence>
<proteinExistence type="inferred from homology"/>
<dbReference type="GO" id="GO:0008168">
    <property type="term" value="F:methyltransferase activity"/>
    <property type="evidence" value="ECO:0007669"/>
    <property type="project" value="UniProtKB-KW"/>
</dbReference>
<evidence type="ECO:0000256" key="2">
    <source>
        <dbReference type="ARBA" id="ARBA00029460"/>
    </source>
</evidence>
<dbReference type="Gene3D" id="3.10.290.10">
    <property type="entry name" value="RNA-binding S4 domain"/>
    <property type="match status" value="1"/>
</dbReference>
<dbReference type="CDD" id="cd00165">
    <property type="entry name" value="S4"/>
    <property type="match status" value="1"/>
</dbReference>
<protein>
    <submittedName>
        <fullName evidence="5">TlyA family rRNA (Cytidine-2'-O)-methyltransferase</fullName>
    </submittedName>
</protein>
<dbReference type="AlphaFoldDB" id="A0A1J5G2X9"/>
<gene>
    <name evidence="5" type="ORF">AUK42_07295</name>
    <name evidence="7" type="ORF">CO097_03510</name>
    <name evidence="6" type="ORF">COZ58_00930</name>
</gene>
<dbReference type="EMBL" id="PFIP01000015">
    <property type="protein sequence ID" value="PIX35257.1"/>
    <property type="molecule type" value="Genomic_DNA"/>
</dbReference>
<feature type="domain" description="RNA-binding S4" evidence="4">
    <location>
        <begin position="9"/>
        <end position="74"/>
    </location>
</feature>
<organism evidence="5 8">
    <name type="scientific">Candidatus Infernicultor aquiphilus</name>
    <dbReference type="NCBI Taxonomy" id="1805029"/>
    <lineage>
        <taxon>Bacteria</taxon>
        <taxon>Pseudomonadati</taxon>
        <taxon>Atribacterota</taxon>
        <taxon>Candidatus Phoenicimicrobiia</taxon>
        <taxon>Candidatus Pheonicimicrobiales</taxon>
        <taxon>Candidatus Phoenicimicrobiaceae</taxon>
        <taxon>Candidatus Infernicultor</taxon>
    </lineage>
</organism>
<dbReference type="InterPro" id="IPR047048">
    <property type="entry name" value="TlyA"/>
</dbReference>
<evidence type="ECO:0000313" key="6">
    <source>
        <dbReference type="EMBL" id="PIX35257.1"/>
    </source>
</evidence>
<dbReference type="PROSITE" id="PS50889">
    <property type="entry name" value="S4"/>
    <property type="match status" value="1"/>
</dbReference>
<dbReference type="EMBL" id="MNYY01000146">
    <property type="protein sequence ID" value="OIP66949.1"/>
    <property type="molecule type" value="Genomic_DNA"/>
</dbReference>
<comment type="similarity">
    <text evidence="2">Belongs to the TlyA family.</text>
</comment>
<reference evidence="6" key="2">
    <citation type="submission" date="2017-09" db="EMBL/GenBank/DDBJ databases">
        <title>Depth-based differentiation of microbial function through sediment-hosted aquifers and enrichment of novel symbionts in the deep terrestrial subsurface.</title>
        <authorList>
            <person name="Probst A.J."/>
            <person name="Ladd B."/>
            <person name="Jarett J.K."/>
            <person name="Geller-Mcgrath D.E."/>
            <person name="Sieber C.M.K."/>
            <person name="Emerson J.B."/>
            <person name="Anantharaman K."/>
            <person name="Thomas B.C."/>
            <person name="Malmstrom R."/>
            <person name="Stieglmeier M."/>
            <person name="Klingl A."/>
            <person name="Woyke T."/>
            <person name="Ryan C.M."/>
            <person name="Banfield J.F."/>
        </authorList>
    </citation>
    <scope>NUCLEOTIDE SEQUENCE</scope>
    <source>
        <strain evidence="6">CG_4_8_14_3_um_filter_34_18</strain>
    </source>
</reference>
<dbReference type="Pfam" id="PF01728">
    <property type="entry name" value="FtsJ"/>
    <property type="match status" value="1"/>
</dbReference>
<evidence type="ECO:0000313" key="8">
    <source>
        <dbReference type="Proteomes" id="UP000182763"/>
    </source>
</evidence>
<dbReference type="STRING" id="1805029.AUK42_07295"/>
<accession>A0A2M8CDA2</accession>
<dbReference type="EMBL" id="PFTV01000087">
    <property type="protein sequence ID" value="PJB57045.1"/>
    <property type="molecule type" value="Genomic_DNA"/>
</dbReference>
<evidence type="ECO:0000256" key="3">
    <source>
        <dbReference type="PROSITE-ProRule" id="PRU00182"/>
    </source>
</evidence>
<dbReference type="Proteomes" id="UP000228560">
    <property type="component" value="Unassembled WGS sequence"/>
</dbReference>
<dbReference type="SMART" id="SM00363">
    <property type="entry name" value="S4"/>
    <property type="match status" value="1"/>
</dbReference>
<keyword evidence="5" id="KW-0808">Transferase</keyword>